<evidence type="ECO:0000256" key="1">
    <source>
        <dbReference type="ARBA" id="ARBA00004496"/>
    </source>
</evidence>
<dbReference type="CTD" id="20249305"/>
<feature type="coiled-coil region" evidence="6">
    <location>
        <begin position="128"/>
        <end position="204"/>
    </location>
</feature>
<evidence type="ECO:0000256" key="4">
    <source>
        <dbReference type="ARBA" id="ARBA00022490"/>
    </source>
</evidence>
<feature type="compositionally biased region" description="Polar residues" evidence="7">
    <location>
        <begin position="356"/>
        <end position="372"/>
    </location>
</feature>
<feature type="compositionally biased region" description="Basic residues" evidence="7">
    <location>
        <begin position="255"/>
        <end position="264"/>
    </location>
</feature>
<evidence type="ECO:0000313" key="9">
    <source>
        <dbReference type="Proteomes" id="UP000030746"/>
    </source>
</evidence>
<dbReference type="EMBL" id="KB202284">
    <property type="protein sequence ID" value="ESO91089.1"/>
    <property type="molecule type" value="Genomic_DNA"/>
</dbReference>
<dbReference type="AlphaFoldDB" id="V4BQD5"/>
<gene>
    <name evidence="8" type="ORF">LOTGIDRAFT_233566</name>
</gene>
<dbReference type="GO" id="GO:0005737">
    <property type="term" value="C:cytoplasm"/>
    <property type="evidence" value="ECO:0007669"/>
    <property type="project" value="UniProtKB-SubCell"/>
</dbReference>
<dbReference type="PANTHER" id="PTHR22419">
    <property type="entry name" value="COILED-COIL DOMAIN-CONTAINING PROTEIN 172"/>
    <property type="match status" value="1"/>
</dbReference>
<feature type="compositionally biased region" description="Basic and acidic residues" evidence="7">
    <location>
        <begin position="265"/>
        <end position="284"/>
    </location>
</feature>
<accession>V4BQD5</accession>
<organism evidence="8 9">
    <name type="scientific">Lottia gigantea</name>
    <name type="common">Giant owl limpet</name>
    <dbReference type="NCBI Taxonomy" id="225164"/>
    <lineage>
        <taxon>Eukaryota</taxon>
        <taxon>Metazoa</taxon>
        <taxon>Spiralia</taxon>
        <taxon>Lophotrochozoa</taxon>
        <taxon>Mollusca</taxon>
        <taxon>Gastropoda</taxon>
        <taxon>Patellogastropoda</taxon>
        <taxon>Lottioidea</taxon>
        <taxon>Lottiidae</taxon>
        <taxon>Lottia</taxon>
    </lineage>
</organism>
<feature type="region of interest" description="Disordered" evidence="7">
    <location>
        <begin position="255"/>
        <end position="290"/>
    </location>
</feature>
<dbReference type="HOGENOM" id="CLU_726259_0_0_1"/>
<protein>
    <recommendedName>
        <fullName evidence="3">Coiled-coil domain-containing protein 172</fullName>
    </recommendedName>
</protein>
<keyword evidence="9" id="KW-1185">Reference proteome</keyword>
<keyword evidence="4" id="KW-0963">Cytoplasm</keyword>
<feature type="region of interest" description="Disordered" evidence="7">
    <location>
        <begin position="348"/>
        <end position="381"/>
    </location>
</feature>
<comment type="subcellular location">
    <subcellularLocation>
        <location evidence="1">Cytoplasm</location>
    </subcellularLocation>
</comment>
<evidence type="ECO:0000256" key="3">
    <source>
        <dbReference type="ARBA" id="ARBA00022327"/>
    </source>
</evidence>
<name>V4BQD5_LOTGI</name>
<dbReference type="Proteomes" id="UP000030746">
    <property type="component" value="Unassembled WGS sequence"/>
</dbReference>
<evidence type="ECO:0000256" key="2">
    <source>
        <dbReference type="ARBA" id="ARBA00008975"/>
    </source>
</evidence>
<sequence>MTSTLNDLFDQIIHSERLAQERKSHLFEVKAKIQSCQEKLLTTKEEWESQRGRQVLKIKQLNEEELKLKWLTNRELILLEQKNSTIEERKEIDKQMEDVLKTYDENLQCFMNDISQTMVQYDLTGHGIENRELELQDELNQLDKQQQKLSVDVDEYDSHVKEIENLCEKKSNLGEILEELNTKKNEKSQELSDTLNSLSNLEKEKIRVSQIPQNDPEFCRLRSEVNYHMNNELEEQYQKLQQEVSELQHALRHKQIHKQKKLKPERKQSSFYDKFEKNSTDTDTRCSQISSSSQSKRLSFLLQDVPQETQNNIESANCETSNRLCITSFPNSTTNTISQNEKLGEILNHDFDKDPSNLNTNQQRSSRSSKSIFNPKRKKMT</sequence>
<comment type="similarity">
    <text evidence="2">Belongs to the CCDC172 family.</text>
</comment>
<reference evidence="8 9" key="1">
    <citation type="journal article" date="2013" name="Nature">
        <title>Insights into bilaterian evolution from three spiralian genomes.</title>
        <authorList>
            <person name="Simakov O."/>
            <person name="Marletaz F."/>
            <person name="Cho S.J."/>
            <person name="Edsinger-Gonzales E."/>
            <person name="Havlak P."/>
            <person name="Hellsten U."/>
            <person name="Kuo D.H."/>
            <person name="Larsson T."/>
            <person name="Lv J."/>
            <person name="Arendt D."/>
            <person name="Savage R."/>
            <person name="Osoegawa K."/>
            <person name="de Jong P."/>
            <person name="Grimwood J."/>
            <person name="Chapman J.A."/>
            <person name="Shapiro H."/>
            <person name="Aerts A."/>
            <person name="Otillar R.P."/>
            <person name="Terry A.Y."/>
            <person name="Boore J.L."/>
            <person name="Grigoriev I.V."/>
            <person name="Lindberg D.R."/>
            <person name="Seaver E.C."/>
            <person name="Weisblat D.A."/>
            <person name="Putnam N.H."/>
            <person name="Rokhsar D.S."/>
        </authorList>
    </citation>
    <scope>NUCLEOTIDE SEQUENCE [LARGE SCALE GENOMIC DNA]</scope>
</reference>
<dbReference type="PANTHER" id="PTHR22419:SF2">
    <property type="entry name" value="COILED-COIL DOMAIN-CONTAINING PROTEIN 172"/>
    <property type="match status" value="1"/>
</dbReference>
<evidence type="ECO:0000256" key="7">
    <source>
        <dbReference type="SAM" id="MobiDB-lite"/>
    </source>
</evidence>
<evidence type="ECO:0000313" key="8">
    <source>
        <dbReference type="EMBL" id="ESO91089.1"/>
    </source>
</evidence>
<dbReference type="RefSeq" id="XP_009058356.1">
    <property type="nucleotide sequence ID" value="XM_009060108.1"/>
</dbReference>
<dbReference type="GeneID" id="20249305"/>
<keyword evidence="5 6" id="KW-0175">Coiled coil</keyword>
<dbReference type="KEGG" id="lgi:LOTGIDRAFT_233566"/>
<evidence type="ECO:0000256" key="6">
    <source>
        <dbReference type="SAM" id="Coils"/>
    </source>
</evidence>
<proteinExistence type="inferred from homology"/>
<dbReference type="OMA" id="RQCNEIT"/>
<dbReference type="InterPro" id="IPR029618">
    <property type="entry name" value="CCDC172"/>
</dbReference>
<evidence type="ECO:0000256" key="5">
    <source>
        <dbReference type="ARBA" id="ARBA00023054"/>
    </source>
</evidence>
<dbReference type="OrthoDB" id="10055570at2759"/>